<sequence>MCSLVIVVP</sequence>
<accession>A0A0A9G229</accession>
<reference evidence="1" key="2">
    <citation type="journal article" date="2015" name="Data Brief">
        <title>Shoot transcriptome of the giant reed, Arundo donax.</title>
        <authorList>
            <person name="Barrero R.A."/>
            <person name="Guerrero F.D."/>
            <person name="Moolhuijzen P."/>
            <person name="Goolsby J.A."/>
            <person name="Tidwell J."/>
            <person name="Bellgard S.E."/>
            <person name="Bellgard M.I."/>
        </authorList>
    </citation>
    <scope>NUCLEOTIDE SEQUENCE</scope>
    <source>
        <tissue evidence="1">Shoot tissue taken approximately 20 cm above the soil surface</tissue>
    </source>
</reference>
<organism evidence="1">
    <name type="scientific">Arundo donax</name>
    <name type="common">Giant reed</name>
    <name type="synonym">Donax arundinaceus</name>
    <dbReference type="NCBI Taxonomy" id="35708"/>
    <lineage>
        <taxon>Eukaryota</taxon>
        <taxon>Viridiplantae</taxon>
        <taxon>Streptophyta</taxon>
        <taxon>Embryophyta</taxon>
        <taxon>Tracheophyta</taxon>
        <taxon>Spermatophyta</taxon>
        <taxon>Magnoliopsida</taxon>
        <taxon>Liliopsida</taxon>
        <taxon>Poales</taxon>
        <taxon>Poaceae</taxon>
        <taxon>PACMAD clade</taxon>
        <taxon>Arundinoideae</taxon>
        <taxon>Arundineae</taxon>
        <taxon>Arundo</taxon>
    </lineage>
</organism>
<name>A0A0A9G229_ARUDO</name>
<proteinExistence type="predicted"/>
<evidence type="ECO:0000313" key="1">
    <source>
        <dbReference type="EMBL" id="JAE14693.1"/>
    </source>
</evidence>
<dbReference type="EMBL" id="GBRH01183203">
    <property type="protein sequence ID" value="JAE14693.1"/>
    <property type="molecule type" value="Transcribed_RNA"/>
</dbReference>
<protein>
    <submittedName>
        <fullName evidence="1">Uncharacterized protein</fullName>
    </submittedName>
</protein>
<reference evidence="1" key="1">
    <citation type="submission" date="2014-09" db="EMBL/GenBank/DDBJ databases">
        <authorList>
            <person name="Magalhaes I.L.F."/>
            <person name="Oliveira U."/>
            <person name="Santos F.R."/>
            <person name="Vidigal T.H.D.A."/>
            <person name="Brescovit A.D."/>
            <person name="Santos A.J."/>
        </authorList>
    </citation>
    <scope>NUCLEOTIDE SEQUENCE</scope>
    <source>
        <tissue evidence="1">Shoot tissue taken approximately 20 cm above the soil surface</tissue>
    </source>
</reference>